<feature type="signal peptide" evidence="2">
    <location>
        <begin position="1"/>
        <end position="23"/>
    </location>
</feature>
<keyword evidence="2" id="KW-0732">Signal</keyword>
<protein>
    <recommendedName>
        <fullName evidence="3">GLUG domain-containing protein</fullName>
    </recommendedName>
</protein>
<evidence type="ECO:0000259" key="3">
    <source>
        <dbReference type="Pfam" id="PF07581"/>
    </source>
</evidence>
<evidence type="ECO:0000256" key="2">
    <source>
        <dbReference type="SAM" id="SignalP"/>
    </source>
</evidence>
<accession>A5N3M5</accession>
<sequence>MRLRKILGLIVGAVMLFSTTVFAESSYSLDQKRIFGKDRYETSSLISKNGWESASGVVICNGENFPDALCAAPLAKKYNAPILLVSKSGLSESTEEELSRLNPDKLIIIGGNGVIPDKVISEIKTAAPKASDVTRLGGTTRYDTSKMIADKVGKNSSIVLVSGKASSDALSISYIAANKGMPILLADRKEDVLEYSKDNSVEKAYIIGGESLVSKDIESIFKNTERIYGKDRYESSQKILDKFKDDINFGSIYPVSAQYNGVDQFADALSVSSLASKDCNPIILVSGTMNKDTVSIIKSKVDKDSKVIAIGGTSLVSENIVTSVVNVNSSSENDKPNKPSGGGGGGGSSNSNPFAGENGTVSSPYKVATAVQLNKVRSYLNKNFILTADIDLSSYANWEPIGAFKPLSDKPEDAETPDPKVAFSGTFNGNGHTISSVKIDRPESFATGLFGCTVGTEEKTGSIYNLTVENVNVTGFYLVGGVIGLQHGGCSVENITLTGNNKIQGLQGIGGIVGTSFEDVKSCTAVADIIVLGDDGACAGVLVGGTDCSSLIDCTVTGGSVTTEGNNCWGLGGLSGAVYSAVQVTNCHVNNVTITVPGDNDSFVGGLVGFTGTYGQDTPTSVTNCSSNTTINVSDSTTCVGGLVGGSKESSTGPIPSSFAIKDCTTTGTIAGGFESVGSITGYAYNSTVEDCTSTMTWNSGILEQIGIWEVIQPEDQAA</sequence>
<dbReference type="EMBL" id="CP000673">
    <property type="protein sequence ID" value="EDK35721.1"/>
    <property type="molecule type" value="Genomic_DNA"/>
</dbReference>
<dbReference type="Gene3D" id="3.40.50.12090">
    <property type="match status" value="2"/>
</dbReference>
<keyword evidence="5" id="KW-1185">Reference proteome</keyword>
<reference evidence="4 5" key="1">
    <citation type="journal article" date="2008" name="Proc. Natl. Acad. Sci. U.S.A.">
        <title>The genome of Clostridium kluyveri, a strict anaerobe with unique metabolic features.</title>
        <authorList>
            <person name="Seedorf H."/>
            <person name="Fricke W.F."/>
            <person name="Veith B."/>
            <person name="Brueggemann H."/>
            <person name="Liesegang H."/>
            <person name="Strittmatter A."/>
            <person name="Miethke M."/>
            <person name="Buckel W."/>
            <person name="Hinderberger J."/>
            <person name="Li F."/>
            <person name="Hagemeier C."/>
            <person name="Thauer R.K."/>
            <person name="Gottschalk G."/>
        </authorList>
    </citation>
    <scope>NUCLEOTIDE SEQUENCE [LARGE SCALE GENOMIC DNA]</scope>
    <source>
        <strain evidence="5">ATCC 8527 / DSM 555 / NCIMB 10680</strain>
    </source>
</reference>
<evidence type="ECO:0000313" key="5">
    <source>
        <dbReference type="Proteomes" id="UP000002411"/>
    </source>
</evidence>
<dbReference type="PANTHER" id="PTHR30032:SF8">
    <property type="entry name" value="GERMINATION-SPECIFIC N-ACETYLMURAMOYL-L-ALANINE AMIDASE"/>
    <property type="match status" value="1"/>
</dbReference>
<evidence type="ECO:0000256" key="1">
    <source>
        <dbReference type="SAM" id="MobiDB-lite"/>
    </source>
</evidence>
<dbReference type="KEGG" id="ckl:CKL_3736"/>
<dbReference type="Pfam" id="PF07581">
    <property type="entry name" value="Glug"/>
    <property type="match status" value="1"/>
</dbReference>
<dbReference type="STRING" id="431943.CKL_3736"/>
<feature type="domain" description="GLUG" evidence="3">
    <location>
        <begin position="676"/>
        <end position="699"/>
    </location>
</feature>
<dbReference type="PANTHER" id="PTHR30032">
    <property type="entry name" value="N-ACETYLMURAMOYL-L-ALANINE AMIDASE-RELATED"/>
    <property type="match status" value="1"/>
</dbReference>
<dbReference type="RefSeq" id="WP_012104055.1">
    <property type="nucleotide sequence ID" value="NC_009706.1"/>
</dbReference>
<feature type="chain" id="PRO_5002685041" description="GLUG domain-containing protein" evidence="2">
    <location>
        <begin position="24"/>
        <end position="719"/>
    </location>
</feature>
<dbReference type="InterPro" id="IPR011493">
    <property type="entry name" value="GLUG"/>
</dbReference>
<feature type="region of interest" description="Disordered" evidence="1">
    <location>
        <begin position="327"/>
        <end position="358"/>
    </location>
</feature>
<dbReference type="Pfam" id="PF04122">
    <property type="entry name" value="CW_binding_2"/>
    <property type="match status" value="3"/>
</dbReference>
<dbReference type="eggNOG" id="COG2138">
    <property type="taxonomic scope" value="Bacteria"/>
</dbReference>
<name>A5N3M5_CLOK5</name>
<proteinExistence type="predicted"/>
<dbReference type="AlphaFoldDB" id="A5N3M5"/>
<evidence type="ECO:0000313" key="4">
    <source>
        <dbReference type="EMBL" id="EDK35721.1"/>
    </source>
</evidence>
<dbReference type="InterPro" id="IPR051922">
    <property type="entry name" value="Bact_Sporulation_Assoc"/>
</dbReference>
<dbReference type="eggNOG" id="COG2247">
    <property type="taxonomic scope" value="Bacteria"/>
</dbReference>
<dbReference type="Proteomes" id="UP000002411">
    <property type="component" value="Chromosome"/>
</dbReference>
<dbReference type="HOGENOM" id="CLU_384370_0_0_9"/>
<dbReference type="Gene3D" id="2.160.20.110">
    <property type="match status" value="1"/>
</dbReference>
<gene>
    <name evidence="4" type="ordered locus">CKL_3736</name>
</gene>
<dbReference type="InterPro" id="IPR007253">
    <property type="entry name" value="Cell_wall-bd_2"/>
</dbReference>
<organism evidence="4 5">
    <name type="scientific">Clostridium kluyveri (strain ATCC 8527 / DSM 555 / NBRC 12016 / NCIMB 10680 / K1)</name>
    <dbReference type="NCBI Taxonomy" id="431943"/>
    <lineage>
        <taxon>Bacteria</taxon>
        <taxon>Bacillati</taxon>
        <taxon>Bacillota</taxon>
        <taxon>Clostridia</taxon>
        <taxon>Eubacteriales</taxon>
        <taxon>Clostridiaceae</taxon>
        <taxon>Clostridium</taxon>
    </lineage>
</organism>